<dbReference type="Gene3D" id="3.40.50.720">
    <property type="entry name" value="NAD(P)-binding Rossmann-like Domain"/>
    <property type="match status" value="1"/>
</dbReference>
<dbReference type="AlphaFoldDB" id="A0A8H4UFY9"/>
<evidence type="ECO:0000256" key="1">
    <source>
        <dbReference type="ARBA" id="ARBA00023002"/>
    </source>
</evidence>
<dbReference type="PANTHER" id="PTHR43157">
    <property type="entry name" value="PHOSPHATIDYLINOSITOL-GLYCAN BIOSYNTHESIS CLASS F PROTEIN-RELATED"/>
    <property type="match status" value="1"/>
</dbReference>
<dbReference type="PANTHER" id="PTHR43157:SF35">
    <property type="entry name" value="DEHYDROGENASE_REDUCTASE FAMILY PROTEIN, PUTATIVE-RELATED"/>
    <property type="match status" value="1"/>
</dbReference>
<accession>A0A8H4UFY9</accession>
<dbReference type="InterPro" id="IPR036291">
    <property type="entry name" value="NAD(P)-bd_dom_sf"/>
</dbReference>
<reference evidence="2" key="2">
    <citation type="submission" date="2020-05" db="EMBL/GenBank/DDBJ databases">
        <authorList>
            <person name="Kim H.-S."/>
            <person name="Proctor R.H."/>
            <person name="Brown D.W."/>
        </authorList>
    </citation>
    <scope>NUCLEOTIDE SEQUENCE</scope>
    <source>
        <strain evidence="2">NRRL 22465</strain>
    </source>
</reference>
<sequence>MSANLKDQASWEASPLAFLYRQFIEGVPRIPSDVDLSGQAALITGSNIGLGLDCARQLLALNLSHLIIAVRSQTRGDAAAKMLQAEFPRAKIEVSIVDMSSYKSIQAFAKRCEALQRLDIAVLNAGLRRPGFERAEDTKHEMTFQINCLSTALLGLLLLPILKEKRRTASPARLALVGSDVTYWAKWTSSDYNSIFDVVDSAANFESMEAYKTSKLFLLMFVDKLAQLVPADEIIINFPNPGLCGGTQFGSDSPSDLGEVIFRAMSFLIARPAAVGARQYVNAVTVQGVESHGSFVGEGKIKPFPTIMYKESGQALQEAAWNGIMKELSFAHPAKILEALSKA</sequence>
<evidence type="ECO:0000313" key="2">
    <source>
        <dbReference type="EMBL" id="KAF4975924.1"/>
    </source>
</evidence>
<dbReference type="OrthoDB" id="542013at2759"/>
<dbReference type="SUPFAM" id="SSF51735">
    <property type="entry name" value="NAD(P)-binding Rossmann-fold domains"/>
    <property type="match status" value="1"/>
</dbReference>
<comment type="caution">
    <text evidence="2">The sequence shown here is derived from an EMBL/GenBank/DDBJ whole genome shotgun (WGS) entry which is preliminary data.</text>
</comment>
<organism evidence="2 3">
    <name type="scientific">Fusarium zealandicum</name>
    <dbReference type="NCBI Taxonomy" id="1053134"/>
    <lineage>
        <taxon>Eukaryota</taxon>
        <taxon>Fungi</taxon>
        <taxon>Dikarya</taxon>
        <taxon>Ascomycota</taxon>
        <taxon>Pezizomycotina</taxon>
        <taxon>Sordariomycetes</taxon>
        <taxon>Hypocreomycetidae</taxon>
        <taxon>Hypocreales</taxon>
        <taxon>Nectriaceae</taxon>
        <taxon>Fusarium</taxon>
        <taxon>Fusarium staphyleae species complex</taxon>
    </lineage>
</organism>
<keyword evidence="1" id="KW-0560">Oxidoreductase</keyword>
<proteinExistence type="predicted"/>
<dbReference type="InterPro" id="IPR002347">
    <property type="entry name" value="SDR_fam"/>
</dbReference>
<dbReference type="EMBL" id="JABEYC010000588">
    <property type="protein sequence ID" value="KAF4975924.1"/>
    <property type="molecule type" value="Genomic_DNA"/>
</dbReference>
<gene>
    <name evidence="2" type="ORF">FZEAL_7341</name>
</gene>
<keyword evidence="3" id="KW-1185">Reference proteome</keyword>
<dbReference type="Proteomes" id="UP000635477">
    <property type="component" value="Unassembled WGS sequence"/>
</dbReference>
<dbReference type="GO" id="GO:0016491">
    <property type="term" value="F:oxidoreductase activity"/>
    <property type="evidence" value="ECO:0007669"/>
    <property type="project" value="UniProtKB-KW"/>
</dbReference>
<reference evidence="2" key="1">
    <citation type="journal article" date="2020" name="BMC Genomics">
        <title>Correction to: Identification and distribution of gene clusters required for synthesis of sphingolipid metabolism inhibitors in diverse species of the filamentous fungus Fusarium.</title>
        <authorList>
            <person name="Kim H.S."/>
            <person name="Lohmar J.M."/>
            <person name="Busman M."/>
            <person name="Brown D.W."/>
            <person name="Naumann T.A."/>
            <person name="Divon H.H."/>
            <person name="Lysoe E."/>
            <person name="Uhlig S."/>
            <person name="Proctor R.H."/>
        </authorList>
    </citation>
    <scope>NUCLEOTIDE SEQUENCE</scope>
    <source>
        <strain evidence="2">NRRL 22465</strain>
    </source>
</reference>
<name>A0A8H4UFY9_9HYPO</name>
<evidence type="ECO:0008006" key="4">
    <source>
        <dbReference type="Google" id="ProtNLM"/>
    </source>
</evidence>
<dbReference type="Pfam" id="PF00106">
    <property type="entry name" value="adh_short"/>
    <property type="match status" value="1"/>
</dbReference>
<protein>
    <recommendedName>
        <fullName evidence="4">Short-chain dehydrogenase/reductase family protein</fullName>
    </recommendedName>
</protein>
<evidence type="ECO:0000313" key="3">
    <source>
        <dbReference type="Proteomes" id="UP000635477"/>
    </source>
</evidence>